<name>A0A9N9JE90_9GLOM</name>
<gene>
    <name evidence="2" type="ORF">AMORRO_LOCUS16966</name>
</gene>
<dbReference type="GO" id="GO:0005634">
    <property type="term" value="C:nucleus"/>
    <property type="evidence" value="ECO:0007669"/>
    <property type="project" value="TreeGrafter"/>
</dbReference>
<keyword evidence="1" id="KW-0677">Repeat</keyword>
<dbReference type="SUPFAM" id="SSF48371">
    <property type="entry name" value="ARM repeat"/>
    <property type="match status" value="1"/>
</dbReference>
<feature type="non-terminal residue" evidence="2">
    <location>
        <position position="223"/>
    </location>
</feature>
<dbReference type="OrthoDB" id="16066at2759"/>
<reference evidence="2" key="1">
    <citation type="submission" date="2021-06" db="EMBL/GenBank/DDBJ databases">
        <authorList>
            <person name="Kallberg Y."/>
            <person name="Tangrot J."/>
            <person name="Rosling A."/>
        </authorList>
    </citation>
    <scope>NUCLEOTIDE SEQUENCE</scope>
    <source>
        <strain evidence="2">CL551</strain>
    </source>
</reference>
<feature type="non-terminal residue" evidence="2">
    <location>
        <position position="1"/>
    </location>
</feature>
<dbReference type="Proteomes" id="UP000789342">
    <property type="component" value="Unassembled WGS sequence"/>
</dbReference>
<dbReference type="GO" id="GO:0005737">
    <property type="term" value="C:cytoplasm"/>
    <property type="evidence" value="ECO:0007669"/>
    <property type="project" value="TreeGrafter"/>
</dbReference>
<protein>
    <submittedName>
        <fullName evidence="2">13216_t:CDS:1</fullName>
    </submittedName>
</protein>
<organism evidence="2 3">
    <name type="scientific">Acaulospora morrowiae</name>
    <dbReference type="NCBI Taxonomy" id="94023"/>
    <lineage>
        <taxon>Eukaryota</taxon>
        <taxon>Fungi</taxon>
        <taxon>Fungi incertae sedis</taxon>
        <taxon>Mucoromycota</taxon>
        <taxon>Glomeromycotina</taxon>
        <taxon>Glomeromycetes</taxon>
        <taxon>Diversisporales</taxon>
        <taxon>Acaulosporaceae</taxon>
        <taxon>Acaulospora</taxon>
    </lineage>
</organism>
<dbReference type="PANTHER" id="PTHR23346">
    <property type="entry name" value="TRANSLATIONAL ACTIVATOR GCN1-RELATED"/>
    <property type="match status" value="1"/>
</dbReference>
<proteinExistence type="predicted"/>
<comment type="caution">
    <text evidence="2">The sequence shown here is derived from an EMBL/GenBank/DDBJ whole genome shotgun (WGS) entry which is preliminary data.</text>
</comment>
<dbReference type="GO" id="GO:0060090">
    <property type="term" value="F:molecular adaptor activity"/>
    <property type="evidence" value="ECO:0007669"/>
    <property type="project" value="TreeGrafter"/>
</dbReference>
<evidence type="ECO:0000313" key="3">
    <source>
        <dbReference type="Proteomes" id="UP000789342"/>
    </source>
</evidence>
<dbReference type="AlphaFoldDB" id="A0A9N9JE90"/>
<dbReference type="PANTHER" id="PTHR23346:SF19">
    <property type="entry name" value="PROTEASOME ADAPTER AND SCAFFOLD PROTEIN ECM29"/>
    <property type="match status" value="1"/>
</dbReference>
<sequence>TQETIIQALGHIAMGNIKYTESVLSLFYELSSLLGKQIEVHFTVGEVITCLTTGWESISLGPYLDISDASIPPIKIEPGVVEGVLNKIFMELLPSGKTVVKKVVCVWMLCLVKFSSKNETIKKSLSKIHEVFSLLLTDRDEFTQEVASKGIGLVYELGDQKVKEQLVDSLVSMLGEGKRPKETVENDTQLFDSNVLGQTPDGSAISTYQSILSLASDMNQPEL</sequence>
<dbReference type="InterPro" id="IPR016024">
    <property type="entry name" value="ARM-type_fold"/>
</dbReference>
<accession>A0A9N9JE90</accession>
<dbReference type="EMBL" id="CAJVPV010049702">
    <property type="protein sequence ID" value="CAG8776578.1"/>
    <property type="molecule type" value="Genomic_DNA"/>
</dbReference>
<evidence type="ECO:0000313" key="2">
    <source>
        <dbReference type="EMBL" id="CAG8776578.1"/>
    </source>
</evidence>
<dbReference type="GO" id="GO:0036503">
    <property type="term" value="P:ERAD pathway"/>
    <property type="evidence" value="ECO:0007669"/>
    <property type="project" value="TreeGrafter"/>
</dbReference>
<evidence type="ECO:0000256" key="1">
    <source>
        <dbReference type="ARBA" id="ARBA00022737"/>
    </source>
</evidence>
<keyword evidence="3" id="KW-1185">Reference proteome</keyword>